<evidence type="ECO:0000259" key="2">
    <source>
        <dbReference type="SMART" id="SM00148"/>
    </source>
</evidence>
<comment type="caution">
    <text evidence="3">The sequence shown here is derived from an EMBL/GenBank/DDBJ whole genome shotgun (WGS) entry which is preliminary data.</text>
</comment>
<sequence length="351" mass="40383">MFSLLLRVTILTVVISIAESHRHVAYSHDESLPTFRGNWMSNLSDSTYLHKLSLAGTHDSMAFYGGFTTQTQSIPLMDQLVGGIRVLDIRCRHYEDSFPIHHGFIFQKTYFGTVLKTIVEFLDKYPSEMIMMRFRDEYEEGKNTKTFWEIYDEYVAPYKAKYLWTPTTNRPTLGEVRGKIVLLDDYTRYNASTTSTLASPYGLYYGNKNDFSIQDEYEILTNFELGKKWKFVKDQLILANSTGGEKFFINYLSASSVPTAVFPFFVASGHMTEGTSSDRLYTGFTDPVGKSMFPDFPRLHCVFGICMYYFEGTNILTWEFIQKEKPRFVGIIYSDFPGDGLIEAVNSLNFQ</sequence>
<feature type="chain" id="PRO_5012195118" evidence="1">
    <location>
        <begin position="21"/>
        <end position="351"/>
    </location>
</feature>
<dbReference type="SMART" id="SM00148">
    <property type="entry name" value="PLCXc"/>
    <property type="match status" value="1"/>
</dbReference>
<feature type="signal peptide" evidence="1">
    <location>
        <begin position="1"/>
        <end position="20"/>
    </location>
</feature>
<proteinExistence type="predicted"/>
<dbReference type="SUPFAM" id="SSF51695">
    <property type="entry name" value="PLC-like phosphodiesterases"/>
    <property type="match status" value="1"/>
</dbReference>
<organism evidence="3 4">
    <name type="scientific">Folsomia candida</name>
    <name type="common">Springtail</name>
    <dbReference type="NCBI Taxonomy" id="158441"/>
    <lineage>
        <taxon>Eukaryota</taxon>
        <taxon>Metazoa</taxon>
        <taxon>Ecdysozoa</taxon>
        <taxon>Arthropoda</taxon>
        <taxon>Hexapoda</taxon>
        <taxon>Collembola</taxon>
        <taxon>Entomobryomorpha</taxon>
        <taxon>Isotomoidea</taxon>
        <taxon>Isotomidae</taxon>
        <taxon>Proisotominae</taxon>
        <taxon>Folsomia</taxon>
    </lineage>
</organism>
<dbReference type="CDD" id="cd08586">
    <property type="entry name" value="PI-PLCc_BcPLC_like"/>
    <property type="match status" value="1"/>
</dbReference>
<feature type="domain" description="Phosphatidylinositol-specific phospholipase C X" evidence="2">
    <location>
        <begin position="44"/>
        <end position="185"/>
    </location>
</feature>
<keyword evidence="1" id="KW-0732">Signal</keyword>
<keyword evidence="4" id="KW-1185">Reference proteome</keyword>
<protein>
    <submittedName>
        <fullName evidence="3">1-phosphatidylinositol phosphodiesterase</fullName>
    </submittedName>
</protein>
<dbReference type="AlphaFoldDB" id="A0A226EIP9"/>
<dbReference type="InterPro" id="IPR000909">
    <property type="entry name" value="PLipase_C_PInositol-sp_X_dom"/>
</dbReference>
<dbReference type="PROSITE" id="PS50007">
    <property type="entry name" value="PIPLC_X_DOMAIN"/>
    <property type="match status" value="1"/>
</dbReference>
<evidence type="ECO:0000313" key="4">
    <source>
        <dbReference type="Proteomes" id="UP000198287"/>
    </source>
</evidence>
<dbReference type="GO" id="GO:0008081">
    <property type="term" value="F:phosphoric diester hydrolase activity"/>
    <property type="evidence" value="ECO:0007669"/>
    <property type="project" value="InterPro"/>
</dbReference>
<evidence type="ECO:0000256" key="1">
    <source>
        <dbReference type="SAM" id="SignalP"/>
    </source>
</evidence>
<dbReference type="InterPro" id="IPR017946">
    <property type="entry name" value="PLC-like_Pdiesterase_TIM-brl"/>
</dbReference>
<dbReference type="InterPro" id="IPR051057">
    <property type="entry name" value="PI-PLC_domain"/>
</dbReference>
<dbReference type="GO" id="GO:0006629">
    <property type="term" value="P:lipid metabolic process"/>
    <property type="evidence" value="ECO:0007669"/>
    <property type="project" value="InterPro"/>
</dbReference>
<gene>
    <name evidence="3" type="ORF">Fcan01_06667</name>
</gene>
<dbReference type="Gene3D" id="3.20.20.190">
    <property type="entry name" value="Phosphatidylinositol (PI) phosphodiesterase"/>
    <property type="match status" value="1"/>
</dbReference>
<evidence type="ECO:0000313" key="3">
    <source>
        <dbReference type="EMBL" id="OXA57170.1"/>
    </source>
</evidence>
<dbReference type="PANTHER" id="PTHR13593">
    <property type="match status" value="1"/>
</dbReference>
<dbReference type="Pfam" id="PF00388">
    <property type="entry name" value="PI-PLC-X"/>
    <property type="match status" value="1"/>
</dbReference>
<dbReference type="EMBL" id="LNIX01000003">
    <property type="protein sequence ID" value="OXA57170.1"/>
    <property type="molecule type" value="Genomic_DNA"/>
</dbReference>
<accession>A0A226EIP9</accession>
<dbReference type="PANTHER" id="PTHR13593:SF113">
    <property type="entry name" value="SI:DKEY-266F7.9"/>
    <property type="match status" value="1"/>
</dbReference>
<reference evidence="3 4" key="1">
    <citation type="submission" date="2015-12" db="EMBL/GenBank/DDBJ databases">
        <title>The genome of Folsomia candida.</title>
        <authorList>
            <person name="Faddeeva A."/>
            <person name="Derks M.F."/>
            <person name="Anvar Y."/>
            <person name="Smit S."/>
            <person name="Van Straalen N."/>
            <person name="Roelofs D."/>
        </authorList>
    </citation>
    <scope>NUCLEOTIDE SEQUENCE [LARGE SCALE GENOMIC DNA]</scope>
    <source>
        <strain evidence="3 4">VU population</strain>
        <tissue evidence="3">Whole body</tissue>
    </source>
</reference>
<dbReference type="OrthoDB" id="7697653at2759"/>
<name>A0A226EIP9_FOLCA</name>
<dbReference type="Proteomes" id="UP000198287">
    <property type="component" value="Unassembled WGS sequence"/>
</dbReference>